<evidence type="ECO:0000256" key="3">
    <source>
        <dbReference type="ARBA" id="ARBA00023052"/>
    </source>
</evidence>
<evidence type="ECO:0000313" key="6">
    <source>
        <dbReference type="Proteomes" id="UP000422764"/>
    </source>
</evidence>
<gene>
    <name evidence="5" type="ORF">GOM49_05365</name>
</gene>
<name>A0A6I6FA52_9CLOT</name>
<evidence type="ECO:0000259" key="4">
    <source>
        <dbReference type="Pfam" id="PF00676"/>
    </source>
</evidence>
<dbReference type="Gene3D" id="3.40.50.970">
    <property type="match status" value="1"/>
</dbReference>
<dbReference type="EMBL" id="CP046522">
    <property type="protein sequence ID" value="QGU94605.1"/>
    <property type="molecule type" value="Genomic_DNA"/>
</dbReference>
<proteinExistence type="predicted"/>
<dbReference type="GO" id="GO:0004739">
    <property type="term" value="F:pyruvate dehydrogenase (acetyl-transferring) activity"/>
    <property type="evidence" value="ECO:0007669"/>
    <property type="project" value="TreeGrafter"/>
</dbReference>
<evidence type="ECO:0000313" key="5">
    <source>
        <dbReference type="EMBL" id="QGU94605.1"/>
    </source>
</evidence>
<dbReference type="PANTHER" id="PTHR11516">
    <property type="entry name" value="PYRUVATE DEHYDROGENASE E1 COMPONENT, ALPHA SUBUNIT BACTERIAL AND ORGANELLAR"/>
    <property type="match status" value="1"/>
</dbReference>
<dbReference type="Pfam" id="PF00676">
    <property type="entry name" value="E1_dh"/>
    <property type="match status" value="1"/>
</dbReference>
<dbReference type="PANTHER" id="PTHR11516:SF60">
    <property type="entry name" value="PYRUVATE DEHYDROGENASE E1 COMPONENT SUBUNIT ALPHA"/>
    <property type="match status" value="1"/>
</dbReference>
<dbReference type="CDD" id="cd02000">
    <property type="entry name" value="TPP_E1_PDC_ADC_BCADC"/>
    <property type="match status" value="1"/>
</dbReference>
<dbReference type="AlphaFoldDB" id="A0A6I6FA52"/>
<keyword evidence="2" id="KW-0560">Oxidoreductase</keyword>
<dbReference type="GO" id="GO:0006086">
    <property type="term" value="P:pyruvate decarboxylation to acetyl-CoA"/>
    <property type="evidence" value="ECO:0007669"/>
    <property type="project" value="TreeGrafter"/>
</dbReference>
<protein>
    <recommendedName>
        <fullName evidence="4">Dehydrogenase E1 component domain-containing protein</fullName>
    </recommendedName>
</protein>
<evidence type="ECO:0000256" key="1">
    <source>
        <dbReference type="ARBA" id="ARBA00001964"/>
    </source>
</evidence>
<accession>A0A6I6FA52</accession>
<organism evidence="5 6">
    <name type="scientific">Clostridium bovifaecis</name>
    <dbReference type="NCBI Taxonomy" id="2184719"/>
    <lineage>
        <taxon>Bacteria</taxon>
        <taxon>Bacillati</taxon>
        <taxon>Bacillota</taxon>
        <taxon>Clostridia</taxon>
        <taxon>Eubacteriales</taxon>
        <taxon>Clostridiaceae</taxon>
        <taxon>Clostridium</taxon>
    </lineage>
</organism>
<reference evidence="5 6" key="1">
    <citation type="submission" date="2019-12" db="EMBL/GenBank/DDBJ databases">
        <title>Genome sequenceing of Clostridium bovifaecis.</title>
        <authorList>
            <person name="Yao Y."/>
        </authorList>
    </citation>
    <scope>NUCLEOTIDE SEQUENCE [LARGE SCALE GENOMIC DNA]</scope>
    <source>
        <strain evidence="5 6">BXX</strain>
    </source>
</reference>
<dbReference type="Proteomes" id="UP000422764">
    <property type="component" value="Chromosome"/>
</dbReference>
<keyword evidence="6" id="KW-1185">Reference proteome</keyword>
<feature type="domain" description="Dehydrogenase E1 component" evidence="4">
    <location>
        <begin position="17"/>
        <end position="311"/>
    </location>
</feature>
<comment type="cofactor">
    <cofactor evidence="1">
        <name>thiamine diphosphate</name>
        <dbReference type="ChEBI" id="CHEBI:58937"/>
    </cofactor>
</comment>
<evidence type="ECO:0000256" key="2">
    <source>
        <dbReference type="ARBA" id="ARBA00023002"/>
    </source>
</evidence>
<sequence>MSFSKEELLKMHEYLVFSRKMGNKIIEYIYAGKIAGAIHPPLGQEAISAGLIMAAETAGVKTHSTATHRNQAVMAKRAGLDRFLGELLCRQTGVCGGVAGEYHMCDFELGLLPAQGVLGGSWPYSVGYAWALKNDGKDDVVLAVYGDGACSEGATYEAMNLAALYKVPVVFVIENNGIAMTTPLEKESPVENLSVRAQASGMKGITVDGNDVVAVTEALQEAIKLAQKGEPNVVELKTIRWEGHYVGDNQSVYRDLSFRENLDEICPVKKMEARLLELGYIDEAYIQGVHEEQEKIVSDGFAKAYAAPAPTKEQILDYNKIYSNEAGGEI</sequence>
<dbReference type="SUPFAM" id="SSF52518">
    <property type="entry name" value="Thiamin diphosphate-binding fold (THDP-binding)"/>
    <property type="match status" value="1"/>
</dbReference>
<keyword evidence="3" id="KW-0786">Thiamine pyrophosphate</keyword>
<dbReference type="InterPro" id="IPR001017">
    <property type="entry name" value="DH_E1"/>
</dbReference>
<dbReference type="InterPro" id="IPR029061">
    <property type="entry name" value="THDP-binding"/>
</dbReference>
<dbReference type="InterPro" id="IPR050642">
    <property type="entry name" value="PDH_E1_Alpha_Subunit"/>
</dbReference>